<evidence type="ECO:0000313" key="3">
    <source>
        <dbReference type="EMBL" id="MST95964.1"/>
    </source>
</evidence>
<dbReference type="Proteomes" id="UP000435649">
    <property type="component" value="Unassembled WGS sequence"/>
</dbReference>
<dbReference type="Pfam" id="PF02001">
    <property type="entry name" value="DUF134"/>
    <property type="match status" value="1"/>
</dbReference>
<dbReference type="PANTHER" id="PTHR37478">
    <property type="match status" value="1"/>
</dbReference>
<reference evidence="3 4" key="1">
    <citation type="submission" date="2019-08" db="EMBL/GenBank/DDBJ databases">
        <title>In-depth cultivation of the pig gut microbiome towards novel bacterial diversity and tailored functional studies.</title>
        <authorList>
            <person name="Wylensek D."/>
            <person name="Hitch T.C.A."/>
            <person name="Clavel T."/>
        </authorList>
    </citation>
    <scope>NUCLEOTIDE SEQUENCE [LARGE SCALE GENOMIC DNA]</scope>
    <source>
        <strain evidence="3 4">BBE-744-WT-12</strain>
    </source>
</reference>
<gene>
    <name evidence="3" type="ORF">FYJ85_02760</name>
</gene>
<dbReference type="AlphaFoldDB" id="A0A844FZ17"/>
<dbReference type="EMBL" id="VUNS01000002">
    <property type="protein sequence ID" value="MST95964.1"/>
    <property type="molecule type" value="Genomic_DNA"/>
</dbReference>
<sequence>MCICTLKETSMPRNPKCRKICLSPSCRIFQGASGQAAVELRLDELEALRLVDLEEFDQAKAAQHMEISRGTLQRLLYAAHRRVALALTTGRSIAIAENGNAVPAPGCRSFSTCRFCCRSSETAAKLKTQGETMIIAVTCENDNVFQHFGHTPSFALFTVEENRLTGRTDLPTGESGHGALAGLLKEHNVDVLICGGIGGGAQQALAECGIKLVGGVRGDVTEAVGDYLAGTLEANPNFSCNHHHEHGEGHSCGGHGHHHGEGRSCGGHCGNH</sequence>
<dbReference type="InterPro" id="IPR002852">
    <property type="entry name" value="UPF0251"/>
</dbReference>
<feature type="domain" description="Dinitrogenase iron-molybdenum cofactor biosynthesis" evidence="2">
    <location>
        <begin position="141"/>
        <end position="228"/>
    </location>
</feature>
<organism evidence="3 4">
    <name type="scientific">Victivallis lenta</name>
    <dbReference type="NCBI Taxonomy" id="2606640"/>
    <lineage>
        <taxon>Bacteria</taxon>
        <taxon>Pseudomonadati</taxon>
        <taxon>Lentisphaerota</taxon>
        <taxon>Lentisphaeria</taxon>
        <taxon>Victivallales</taxon>
        <taxon>Victivallaceae</taxon>
        <taxon>Victivallis</taxon>
    </lineage>
</organism>
<dbReference type="InterPro" id="IPR003731">
    <property type="entry name" value="Di-Nase_FeMo-co_biosynth"/>
</dbReference>
<evidence type="ECO:0000313" key="4">
    <source>
        <dbReference type="Proteomes" id="UP000435649"/>
    </source>
</evidence>
<comment type="caution">
    <text evidence="3">The sequence shown here is derived from an EMBL/GenBank/DDBJ whole genome shotgun (WGS) entry which is preliminary data.</text>
</comment>
<dbReference type="PANTHER" id="PTHR37478:SF2">
    <property type="entry name" value="UPF0251 PROTEIN TK0562"/>
    <property type="match status" value="1"/>
</dbReference>
<comment type="similarity">
    <text evidence="1">Belongs to the UPF0251 family.</text>
</comment>
<accession>A0A844FZ17</accession>
<dbReference type="Gene3D" id="3.30.420.130">
    <property type="entry name" value="Dinitrogenase iron-molybdenum cofactor biosynthesis domain"/>
    <property type="match status" value="1"/>
</dbReference>
<dbReference type="InterPro" id="IPR036105">
    <property type="entry name" value="DiNase_FeMo-co_biosyn_sf"/>
</dbReference>
<evidence type="ECO:0000259" key="2">
    <source>
        <dbReference type="Pfam" id="PF02579"/>
    </source>
</evidence>
<dbReference type="Pfam" id="PF02579">
    <property type="entry name" value="Nitro_FeMo-Co"/>
    <property type="match status" value="1"/>
</dbReference>
<dbReference type="InterPro" id="IPR033913">
    <property type="entry name" value="MTH1175_dom"/>
</dbReference>
<evidence type="ECO:0000256" key="1">
    <source>
        <dbReference type="ARBA" id="ARBA00009350"/>
    </source>
</evidence>
<dbReference type="CDD" id="cd00851">
    <property type="entry name" value="MTH1175"/>
    <property type="match status" value="1"/>
</dbReference>
<name>A0A844FZ17_9BACT</name>
<keyword evidence="4" id="KW-1185">Reference proteome</keyword>
<dbReference type="SUPFAM" id="SSF53146">
    <property type="entry name" value="Nitrogenase accessory factor-like"/>
    <property type="match status" value="1"/>
</dbReference>
<proteinExistence type="inferred from homology"/>
<protein>
    <submittedName>
        <fullName evidence="3">DUF134 domain-containing protein</fullName>
    </submittedName>
</protein>